<dbReference type="EMBL" id="JARYMX010000004">
    <property type="protein sequence ID" value="KAJ9553014.1"/>
    <property type="molecule type" value="Genomic_DNA"/>
</dbReference>
<protein>
    <recommendedName>
        <fullName evidence="5">BED-type domain-containing protein</fullName>
    </recommendedName>
</protein>
<evidence type="ECO:0000313" key="6">
    <source>
        <dbReference type="EMBL" id="KAJ9553014.1"/>
    </source>
</evidence>
<evidence type="ECO:0000313" key="7">
    <source>
        <dbReference type="Proteomes" id="UP001172457"/>
    </source>
</evidence>
<dbReference type="GO" id="GO:0003677">
    <property type="term" value="F:DNA binding"/>
    <property type="evidence" value="ECO:0007669"/>
    <property type="project" value="InterPro"/>
</dbReference>
<dbReference type="InterPro" id="IPR003656">
    <property type="entry name" value="Znf_BED"/>
</dbReference>
<dbReference type="Proteomes" id="UP001172457">
    <property type="component" value="Chromosome 4"/>
</dbReference>
<dbReference type="GO" id="GO:0008270">
    <property type="term" value="F:zinc ion binding"/>
    <property type="evidence" value="ECO:0007669"/>
    <property type="project" value="UniProtKB-KW"/>
</dbReference>
<organism evidence="6 7">
    <name type="scientific">Centaurea solstitialis</name>
    <name type="common">yellow star-thistle</name>
    <dbReference type="NCBI Taxonomy" id="347529"/>
    <lineage>
        <taxon>Eukaryota</taxon>
        <taxon>Viridiplantae</taxon>
        <taxon>Streptophyta</taxon>
        <taxon>Embryophyta</taxon>
        <taxon>Tracheophyta</taxon>
        <taxon>Spermatophyta</taxon>
        <taxon>Magnoliopsida</taxon>
        <taxon>eudicotyledons</taxon>
        <taxon>Gunneridae</taxon>
        <taxon>Pentapetalae</taxon>
        <taxon>asterids</taxon>
        <taxon>campanulids</taxon>
        <taxon>Asterales</taxon>
        <taxon>Asteraceae</taxon>
        <taxon>Carduoideae</taxon>
        <taxon>Cardueae</taxon>
        <taxon>Centaureinae</taxon>
        <taxon>Centaurea</taxon>
    </lineage>
</organism>
<dbReference type="PROSITE" id="PS50808">
    <property type="entry name" value="ZF_BED"/>
    <property type="match status" value="1"/>
</dbReference>
<keyword evidence="2 4" id="KW-0863">Zinc-finger</keyword>
<keyword evidence="7" id="KW-1185">Reference proteome</keyword>
<name>A0AA38T3U6_9ASTR</name>
<keyword evidence="3" id="KW-0862">Zinc</keyword>
<proteinExistence type="predicted"/>
<gene>
    <name evidence="6" type="ORF">OSB04_017059</name>
</gene>
<evidence type="ECO:0000256" key="2">
    <source>
        <dbReference type="ARBA" id="ARBA00022771"/>
    </source>
</evidence>
<evidence type="ECO:0000256" key="3">
    <source>
        <dbReference type="ARBA" id="ARBA00022833"/>
    </source>
</evidence>
<accession>A0AA38T3U6</accession>
<evidence type="ECO:0000256" key="4">
    <source>
        <dbReference type="PROSITE-ProRule" id="PRU00027"/>
    </source>
</evidence>
<reference evidence="6" key="1">
    <citation type="submission" date="2023-03" db="EMBL/GenBank/DDBJ databases">
        <title>Chromosome-scale reference genome and RAD-based genetic map of yellow starthistle (Centaurea solstitialis) reveal putative structural variation and QTLs associated with invader traits.</title>
        <authorList>
            <person name="Reatini B."/>
            <person name="Cang F.A."/>
            <person name="Jiang Q."/>
            <person name="Mckibben M.T.W."/>
            <person name="Barker M.S."/>
            <person name="Rieseberg L.H."/>
            <person name="Dlugosch K.M."/>
        </authorList>
    </citation>
    <scope>NUCLEOTIDE SEQUENCE</scope>
    <source>
        <strain evidence="6">CAN-66</strain>
        <tissue evidence="6">Leaf</tissue>
    </source>
</reference>
<evidence type="ECO:0000256" key="1">
    <source>
        <dbReference type="ARBA" id="ARBA00022723"/>
    </source>
</evidence>
<dbReference type="AlphaFoldDB" id="A0AA38T3U6"/>
<evidence type="ECO:0000259" key="5">
    <source>
        <dbReference type="PROSITE" id="PS50808"/>
    </source>
</evidence>
<sequence>MSSPVVVGNILALALKDRLAWVRAPLGTKKAKGLIDLFCGIQLLTGLRVGSGAGPWVGLRVGSWARGISRCPYGSGYPGISTPNPIMATGSSNPTVESNVEGIYVVQVLEHKQTKEIWDHYDLCEMSNNLKKTRCKYCHKFFARKANSTLKGHTTKSCKALRSQSDLSQANITPQGGVFVYDNKALREEFTKLVIRRALSITYFFSYLI</sequence>
<comment type="caution">
    <text evidence="6">The sequence shown here is derived from an EMBL/GenBank/DDBJ whole genome shotgun (WGS) entry which is preliminary data.</text>
</comment>
<feature type="domain" description="BED-type" evidence="5">
    <location>
        <begin position="112"/>
        <end position="165"/>
    </location>
</feature>
<keyword evidence="1" id="KW-0479">Metal-binding</keyword>